<feature type="region of interest" description="Disordered" evidence="1">
    <location>
        <begin position="226"/>
        <end position="263"/>
    </location>
</feature>
<dbReference type="PANTHER" id="PTHR47050:SF2">
    <property type="entry name" value="TETRATRICOPEPTIDE REPEAT PROTEIN 24"/>
    <property type="match status" value="1"/>
</dbReference>
<gene>
    <name evidence="2" type="ORF">E1301_Tti022132</name>
</gene>
<dbReference type="EMBL" id="SOYY01000024">
    <property type="protein sequence ID" value="KAA0702571.1"/>
    <property type="molecule type" value="Genomic_DNA"/>
</dbReference>
<feature type="region of interest" description="Disordered" evidence="1">
    <location>
        <begin position="1"/>
        <end position="31"/>
    </location>
</feature>
<reference evidence="2 3" key="1">
    <citation type="journal article" date="2019" name="Mol. Ecol. Resour.">
        <title>Chromosome-level genome assembly of Triplophysa tibetana, a fish adapted to the harsh high-altitude environment of the Tibetan Plateau.</title>
        <authorList>
            <person name="Yang X."/>
            <person name="Liu H."/>
            <person name="Ma Z."/>
            <person name="Zou Y."/>
            <person name="Zou M."/>
            <person name="Mao Y."/>
            <person name="Li X."/>
            <person name="Wang H."/>
            <person name="Chen T."/>
            <person name="Wang W."/>
            <person name="Yang R."/>
        </authorList>
    </citation>
    <scope>NUCLEOTIDE SEQUENCE [LARGE SCALE GENOMIC DNA]</scope>
    <source>
        <strain evidence="2">TTIB1903HZAU</strain>
        <tissue evidence="2">Muscle</tissue>
    </source>
</reference>
<feature type="compositionally biased region" description="Polar residues" evidence="1">
    <location>
        <begin position="242"/>
        <end position="254"/>
    </location>
</feature>
<protein>
    <submittedName>
        <fullName evidence="2">Uncharacterized protein</fullName>
    </submittedName>
</protein>
<accession>A0A5A9N0L3</accession>
<evidence type="ECO:0000256" key="1">
    <source>
        <dbReference type="SAM" id="MobiDB-lite"/>
    </source>
</evidence>
<evidence type="ECO:0000313" key="3">
    <source>
        <dbReference type="Proteomes" id="UP000324632"/>
    </source>
</evidence>
<evidence type="ECO:0000313" key="2">
    <source>
        <dbReference type="EMBL" id="KAA0702571.1"/>
    </source>
</evidence>
<dbReference type="AlphaFoldDB" id="A0A5A9N0L3"/>
<proteinExistence type="predicted"/>
<dbReference type="InterPro" id="IPR019734">
    <property type="entry name" value="TPR_rpt"/>
</dbReference>
<dbReference type="Gene3D" id="1.25.40.10">
    <property type="entry name" value="Tetratricopeptide repeat domain"/>
    <property type="match status" value="2"/>
</dbReference>
<dbReference type="InterPro" id="IPR011990">
    <property type="entry name" value="TPR-like_helical_dom_sf"/>
</dbReference>
<dbReference type="Pfam" id="PF14938">
    <property type="entry name" value="SNAP"/>
    <property type="match status" value="1"/>
</dbReference>
<organism evidence="2 3">
    <name type="scientific">Triplophysa tibetana</name>
    <dbReference type="NCBI Taxonomy" id="1572043"/>
    <lineage>
        <taxon>Eukaryota</taxon>
        <taxon>Metazoa</taxon>
        <taxon>Chordata</taxon>
        <taxon>Craniata</taxon>
        <taxon>Vertebrata</taxon>
        <taxon>Euteleostomi</taxon>
        <taxon>Actinopterygii</taxon>
        <taxon>Neopterygii</taxon>
        <taxon>Teleostei</taxon>
        <taxon>Ostariophysi</taxon>
        <taxon>Cypriniformes</taxon>
        <taxon>Nemacheilidae</taxon>
        <taxon>Triplophysa</taxon>
    </lineage>
</organism>
<sequence>MASDGSPVRDAHEKKKKKKAGKSRTDETDAQVEIQRLTEDGHAALQTGDKAAALQCFKNALKAATKLRESRLQRTCAFNLGAAYVEAGRPQKGLDLLSRSQSGERGERIADLQHNLATAHEALGDHTRAARHYLQAAQLYRSQGDAYAEGDTCVRLARCHLKRQEGNEAADAFKRAAESYKLVGSTSAAALALKDAGKHMLQSGRCEADDIITVLTDSLEMSTSITDQETLGSTPEAEIEGETSTPSATFSREGTLTGRPQGEQHRARTFTATALIGRYGTAPATSPKPDPFQGLAPTYSQSFSVLPGCTCSRSHTPLDCARQTRPHALARRRVVYTRQLLPLSNRQCVQLSR</sequence>
<name>A0A5A9N0L3_9TELE</name>
<dbReference type="Proteomes" id="UP000324632">
    <property type="component" value="Chromosome 24"/>
</dbReference>
<keyword evidence="3" id="KW-1185">Reference proteome</keyword>
<dbReference type="SMART" id="SM00028">
    <property type="entry name" value="TPR"/>
    <property type="match status" value="3"/>
</dbReference>
<dbReference type="SUPFAM" id="SSF48452">
    <property type="entry name" value="TPR-like"/>
    <property type="match status" value="2"/>
</dbReference>
<dbReference type="InterPro" id="IPR024812">
    <property type="entry name" value="TPR_24"/>
</dbReference>
<comment type="caution">
    <text evidence="2">The sequence shown here is derived from an EMBL/GenBank/DDBJ whole genome shotgun (WGS) entry which is preliminary data.</text>
</comment>
<dbReference type="PANTHER" id="PTHR47050">
    <property type="entry name" value="TETRATRICOPEPTIDE REPEAT PROTEIN 24"/>
    <property type="match status" value="1"/>
</dbReference>